<dbReference type="Proteomes" id="UP000007322">
    <property type="component" value="Chromosome 1"/>
</dbReference>
<feature type="compositionally biased region" description="Low complexity" evidence="1">
    <location>
        <begin position="351"/>
        <end position="362"/>
    </location>
</feature>
<dbReference type="OMA" id="NFGVMHM"/>
<feature type="region of interest" description="Disordered" evidence="1">
    <location>
        <begin position="407"/>
        <end position="669"/>
    </location>
</feature>
<feature type="compositionally biased region" description="Polar residues" evidence="1">
    <location>
        <begin position="966"/>
        <end position="986"/>
    </location>
</feature>
<dbReference type="OrthoDB" id="5243398at2759"/>
<organism evidence="2 3">
    <name type="scientific">Thermothelomyces thermophilus (strain ATCC 42464 / BCRC 31852 / DSM 1799)</name>
    <name type="common">Sporotrichum thermophile</name>
    <dbReference type="NCBI Taxonomy" id="573729"/>
    <lineage>
        <taxon>Eukaryota</taxon>
        <taxon>Fungi</taxon>
        <taxon>Dikarya</taxon>
        <taxon>Ascomycota</taxon>
        <taxon>Pezizomycotina</taxon>
        <taxon>Sordariomycetes</taxon>
        <taxon>Sordariomycetidae</taxon>
        <taxon>Sordariales</taxon>
        <taxon>Chaetomiaceae</taxon>
        <taxon>Thermothelomyces</taxon>
    </lineage>
</organism>
<dbReference type="EMBL" id="CP003002">
    <property type="protein sequence ID" value="AEO54203.1"/>
    <property type="molecule type" value="Genomic_DNA"/>
</dbReference>
<dbReference type="HOGENOM" id="CLU_294261_0_0_1"/>
<accession>G2Q1X1</accession>
<feature type="compositionally biased region" description="Polar residues" evidence="1">
    <location>
        <begin position="908"/>
        <end position="951"/>
    </location>
</feature>
<dbReference type="STRING" id="573729.G2Q1X1"/>
<feature type="compositionally biased region" description="Basic and acidic residues" evidence="1">
    <location>
        <begin position="470"/>
        <end position="480"/>
    </location>
</feature>
<feature type="compositionally biased region" description="Low complexity" evidence="1">
    <location>
        <begin position="861"/>
        <end position="876"/>
    </location>
</feature>
<feature type="compositionally biased region" description="Polar residues" evidence="1">
    <location>
        <begin position="420"/>
        <end position="438"/>
    </location>
</feature>
<feature type="region of interest" description="Disordered" evidence="1">
    <location>
        <begin position="693"/>
        <end position="762"/>
    </location>
</feature>
<feature type="region of interest" description="Disordered" evidence="1">
    <location>
        <begin position="908"/>
        <end position="986"/>
    </location>
</feature>
<dbReference type="eggNOG" id="ENOG502QPW5">
    <property type="taxonomic scope" value="Eukaryota"/>
</dbReference>
<feature type="compositionally biased region" description="Polar residues" evidence="1">
    <location>
        <begin position="502"/>
        <end position="527"/>
    </location>
</feature>
<dbReference type="GeneID" id="11505583"/>
<keyword evidence="3" id="KW-1185">Reference proteome</keyword>
<feature type="region of interest" description="Disordered" evidence="1">
    <location>
        <begin position="318"/>
        <end position="393"/>
    </location>
</feature>
<feature type="region of interest" description="Disordered" evidence="1">
    <location>
        <begin position="235"/>
        <end position="289"/>
    </location>
</feature>
<feature type="compositionally biased region" description="Polar residues" evidence="1">
    <location>
        <begin position="736"/>
        <end position="762"/>
    </location>
</feature>
<name>G2Q1X1_THET4</name>
<feature type="compositionally biased region" description="Polar residues" evidence="1">
    <location>
        <begin position="450"/>
        <end position="464"/>
    </location>
</feature>
<feature type="compositionally biased region" description="Polar residues" evidence="1">
    <location>
        <begin position="656"/>
        <end position="669"/>
    </location>
</feature>
<feature type="compositionally biased region" description="Low complexity" evidence="1">
    <location>
        <begin position="22"/>
        <end position="34"/>
    </location>
</feature>
<feature type="compositionally biased region" description="Polar residues" evidence="1">
    <location>
        <begin position="548"/>
        <end position="557"/>
    </location>
</feature>
<reference evidence="2 3" key="1">
    <citation type="journal article" date="2011" name="Nat. Biotechnol.">
        <title>Comparative genomic analysis of the thermophilic biomass-degrading fungi Myceliophthora thermophila and Thielavia terrestris.</title>
        <authorList>
            <person name="Berka R.M."/>
            <person name="Grigoriev I.V."/>
            <person name="Otillar R."/>
            <person name="Salamov A."/>
            <person name="Grimwood J."/>
            <person name="Reid I."/>
            <person name="Ishmael N."/>
            <person name="John T."/>
            <person name="Darmond C."/>
            <person name="Moisan M.-C."/>
            <person name="Henrissat B."/>
            <person name="Coutinho P.M."/>
            <person name="Lombard V."/>
            <person name="Natvig D.O."/>
            <person name="Lindquist E."/>
            <person name="Schmutz J."/>
            <person name="Lucas S."/>
            <person name="Harris P."/>
            <person name="Powlowski J."/>
            <person name="Bellemare A."/>
            <person name="Taylor D."/>
            <person name="Butler G."/>
            <person name="de Vries R.P."/>
            <person name="Allijn I.E."/>
            <person name="van den Brink J."/>
            <person name="Ushinsky S."/>
            <person name="Storms R."/>
            <person name="Powell A.J."/>
            <person name="Paulsen I.T."/>
            <person name="Elbourne L.D.H."/>
            <person name="Baker S.E."/>
            <person name="Magnuson J."/>
            <person name="LaBoissiere S."/>
            <person name="Clutterbuck A.J."/>
            <person name="Martinez D."/>
            <person name="Wogulis M."/>
            <person name="de Leon A.L."/>
            <person name="Rey M.W."/>
            <person name="Tsang A."/>
        </authorList>
    </citation>
    <scope>NUCLEOTIDE SEQUENCE [LARGE SCALE GENOMIC DNA]</scope>
    <source>
        <strain evidence="3">ATCC 42464 / BCRC 31852 / DSM 1799</strain>
    </source>
</reference>
<protein>
    <submittedName>
        <fullName evidence="2">Uncharacterized protein</fullName>
    </submittedName>
</protein>
<feature type="compositionally biased region" description="Polar residues" evidence="1">
    <location>
        <begin position="377"/>
        <end position="393"/>
    </location>
</feature>
<feature type="region of interest" description="Disordered" evidence="1">
    <location>
        <begin position="1"/>
        <end position="75"/>
    </location>
</feature>
<gene>
    <name evidence="2" type="ORF">MYCTH_42822</name>
</gene>
<feature type="compositionally biased region" description="Low complexity" evidence="1">
    <location>
        <begin position="797"/>
        <end position="851"/>
    </location>
</feature>
<feature type="region of interest" description="Disordered" evidence="1">
    <location>
        <begin position="774"/>
        <end position="877"/>
    </location>
</feature>
<dbReference type="InParanoid" id="G2Q1X1"/>
<feature type="compositionally biased region" description="Polar residues" evidence="1">
    <location>
        <begin position="705"/>
        <end position="727"/>
    </location>
</feature>
<feature type="compositionally biased region" description="Polar residues" evidence="1">
    <location>
        <begin position="275"/>
        <end position="286"/>
    </location>
</feature>
<dbReference type="RefSeq" id="XP_003659448.1">
    <property type="nucleotide sequence ID" value="XM_003659400.1"/>
</dbReference>
<evidence type="ECO:0000313" key="2">
    <source>
        <dbReference type="EMBL" id="AEO54203.1"/>
    </source>
</evidence>
<proteinExistence type="predicted"/>
<feature type="compositionally biased region" description="Basic residues" evidence="1">
    <location>
        <begin position="363"/>
        <end position="376"/>
    </location>
</feature>
<dbReference type="VEuPathDB" id="FungiDB:MYCTH_42822"/>
<evidence type="ECO:0000256" key="1">
    <source>
        <dbReference type="SAM" id="MobiDB-lite"/>
    </source>
</evidence>
<evidence type="ECO:0000313" key="3">
    <source>
        <dbReference type="Proteomes" id="UP000007322"/>
    </source>
</evidence>
<feature type="compositionally biased region" description="Basic residues" evidence="1">
    <location>
        <begin position="248"/>
        <end position="273"/>
    </location>
</feature>
<sequence>MPSTSSLPNQASAPAHVSGGTSASAAALVPVASSGTVPPFEPNLQDSLNGPHRDGRIRNPVPSKLKGKTDGSKGNFGVMQIEVAGRTEAMDRDAEAKRTSESTELAAKRAFEDGYVSLRRSRFVHLPDEPVAKPFVPAQTAPPAPVRVQRRTPLGPEETKSEQARLLTLLRSLHPVLVVDQICKALAFFGGIPGAPPPEAGGFPESAEANGPGSLFVGWIAEIFPKLGGDYSQQTLDPTLQLDNPPPVKRKRGRPKGSKATKARKDKGVKKGPKPSTSGDQAQTSGVADESWADINDSGAEGADEVDANVMLLAQAANPQSQLRDSRLNVGPMTPTQTSGAARTALPETSVVGGVATGGTPTTRKRGRPKGSKNRPKSLSANSTTNLGATPQAETLLAQGFGFTTQASQAPQLDRAAQVPSGSAGPQSFTAVNSSSPVSIKKRTGLASGPPSNQQGQDQGQISPPVTAPDRQRGEGDLEQRNPAPALQVQAPGHQVLRANQAPDTQNLTLSPLLTASQTQAKTSRSPGQKRKSRGDGNTAAPGLPVIESSNYASMPSLNGHATPPLLNNEGPQLPAAAPEPPPKRQRKGKDARPPSGKGNEAAAHVSGRVTASSRGEPRLSESVPDPSSEQASREVIAGNSGTASIPTLSGDHATASMQAARQGQFALQSPTMESLEAQLQAQFGQQVDIEQRSLASDGAADQAQAMTTLLSQPHQRKPGQQPQHQLGDSGGHNRPLSSQPQPAKGQAHSTPLVSHQQARAAQGQYNQYNVSNSQLQHQLQQQHQHRQQKQHSYVSAQSDQTHQHSQQQQPHQLLGGQQHAQNRKLSSASHHSANTSHQQQQQQQQQQQPQCTSNQLPYTGSQHQYLGGQQSLSSQPRYRPHIATATSAGTASYTTHPSPQFGTPMSNNFGAANGTYRSSTSNLANPSYDQRGQAGTTTTFRSASTHGLPQQSPPFGAASAGMQHRSASTGQPAPQSVQDLTNTQGFAGNASSDWGLFDAGHLDTTGQQGTMGLNNPSYGISTASVRASSNPGSAFAATGLSSFDTSGLGSNERYYGVGRR</sequence>
<dbReference type="KEGG" id="mtm:MYCTH_42822"/>
<feature type="compositionally biased region" description="Polar residues" evidence="1">
    <location>
        <begin position="1"/>
        <end position="12"/>
    </location>
</feature>
<dbReference type="AlphaFoldDB" id="G2Q1X1"/>